<evidence type="ECO:0000256" key="3">
    <source>
        <dbReference type="ARBA" id="ARBA00022475"/>
    </source>
</evidence>
<keyword evidence="7" id="KW-0997">Cell inner membrane</keyword>
<evidence type="ECO:0000256" key="6">
    <source>
        <dbReference type="ARBA" id="ARBA00023136"/>
    </source>
</evidence>
<feature type="compositionally biased region" description="Basic and acidic residues" evidence="8">
    <location>
        <begin position="68"/>
        <end position="77"/>
    </location>
</feature>
<dbReference type="PANTHER" id="PTHR33778">
    <property type="entry name" value="PROTEIN MGTC"/>
    <property type="match status" value="1"/>
</dbReference>
<comment type="subcellular location">
    <subcellularLocation>
        <location evidence="7">Cell inner membrane</location>
        <topology evidence="7">Multi-pass membrane protein</topology>
    </subcellularLocation>
    <subcellularLocation>
        <location evidence="1">Cell membrane</location>
        <topology evidence="1">Multi-pass membrane protein</topology>
    </subcellularLocation>
</comment>
<feature type="transmembrane region" description="Helical" evidence="7">
    <location>
        <begin position="126"/>
        <end position="145"/>
    </location>
</feature>
<dbReference type="PANTHER" id="PTHR33778:SF1">
    <property type="entry name" value="MAGNESIUM TRANSPORTER YHID-RELATED"/>
    <property type="match status" value="1"/>
</dbReference>
<protein>
    <recommendedName>
        <fullName evidence="7">Protein MgtC</fullName>
    </recommendedName>
</protein>
<dbReference type="STRING" id="1185652.USDA257_c04040"/>
<feature type="transmembrane region" description="Helical" evidence="7">
    <location>
        <begin position="225"/>
        <end position="258"/>
    </location>
</feature>
<evidence type="ECO:0000256" key="4">
    <source>
        <dbReference type="ARBA" id="ARBA00022692"/>
    </source>
</evidence>
<feature type="region of interest" description="Disordered" evidence="8">
    <location>
        <begin position="1"/>
        <end position="79"/>
    </location>
</feature>
<dbReference type="AlphaFoldDB" id="I3WZE5"/>
<dbReference type="eggNOG" id="COG1285">
    <property type="taxonomic scope" value="Bacteria"/>
</dbReference>
<feature type="transmembrane region" description="Helical" evidence="7">
    <location>
        <begin position="160"/>
        <end position="182"/>
    </location>
</feature>
<dbReference type="GO" id="GO:0005886">
    <property type="term" value="C:plasma membrane"/>
    <property type="evidence" value="ECO:0007669"/>
    <property type="project" value="UniProtKB-SubCell"/>
</dbReference>
<gene>
    <name evidence="10" type="ORF">USDA257_c04040</name>
</gene>
<evidence type="ECO:0000313" key="10">
    <source>
        <dbReference type="EMBL" id="AFL49001.1"/>
    </source>
</evidence>
<comment type="similarity">
    <text evidence="2 7">Belongs to the MgtC/SapB family.</text>
</comment>
<feature type="compositionally biased region" description="Basic residues" evidence="8">
    <location>
        <begin position="34"/>
        <end position="67"/>
    </location>
</feature>
<dbReference type="PATRIC" id="fig|1185652.3.peg.417"/>
<evidence type="ECO:0000256" key="5">
    <source>
        <dbReference type="ARBA" id="ARBA00022989"/>
    </source>
</evidence>
<keyword evidence="6 7" id="KW-0472">Membrane</keyword>
<dbReference type="PRINTS" id="PR01837">
    <property type="entry name" value="MGTCSAPBPROT"/>
</dbReference>
<organism evidence="10 11">
    <name type="scientific">Sinorhizobium fredii (strain USDA 257)</name>
    <dbReference type="NCBI Taxonomy" id="1185652"/>
    <lineage>
        <taxon>Bacteria</taxon>
        <taxon>Pseudomonadati</taxon>
        <taxon>Pseudomonadota</taxon>
        <taxon>Alphaproteobacteria</taxon>
        <taxon>Hyphomicrobiales</taxon>
        <taxon>Rhizobiaceae</taxon>
        <taxon>Sinorhizobium/Ensifer group</taxon>
        <taxon>Sinorhizobium</taxon>
    </lineage>
</organism>
<dbReference type="Pfam" id="PF02308">
    <property type="entry name" value="MgtC"/>
    <property type="match status" value="1"/>
</dbReference>
<feature type="region of interest" description="Disordered" evidence="8">
    <location>
        <begin position="270"/>
        <end position="296"/>
    </location>
</feature>
<proteinExistence type="inferred from homology"/>
<feature type="compositionally biased region" description="Basic residues" evidence="8">
    <location>
        <begin position="1"/>
        <end position="27"/>
    </location>
</feature>
<evidence type="ECO:0000256" key="1">
    <source>
        <dbReference type="ARBA" id="ARBA00004651"/>
    </source>
</evidence>
<evidence type="ECO:0000259" key="9">
    <source>
        <dbReference type="Pfam" id="PF02308"/>
    </source>
</evidence>
<evidence type="ECO:0000256" key="8">
    <source>
        <dbReference type="SAM" id="MobiDB-lite"/>
    </source>
</evidence>
<feature type="transmembrane region" description="Helical" evidence="7">
    <location>
        <begin position="194"/>
        <end position="213"/>
    </location>
</feature>
<name>I3WZE5_SINF2</name>
<feature type="compositionally biased region" description="Basic and acidic residues" evidence="8">
    <location>
        <begin position="276"/>
        <end position="286"/>
    </location>
</feature>
<keyword evidence="5 7" id="KW-1133">Transmembrane helix</keyword>
<evidence type="ECO:0000256" key="7">
    <source>
        <dbReference type="RuleBase" id="RU365041"/>
    </source>
</evidence>
<sequence>MRRILRPHRRRQNPRPTNRRRAARRRRRPEEHRERRRRRHLPRWKHSPSRRPRHRHLKERHRSRRPLPHSDRQETIRAGRSLSALKTLNSVAPTRCCLRFSIHSTTISTFMDQILADILVGTRTPYPVIFARLCGAILLGALIGIEREKRQQPAGLRTHILVSLASAIFAVVAVESVHMASLSGPEVRIDPIRVVEAVTAGVAFLAAGMIVFSKGEVKGLTTGAGMWLAGAVGLSIGFGFWLIAAFAAIASLIVLFILGRMEVALQWKAPEGTEENGSREARHRDAAPTGSENRGR</sequence>
<dbReference type="KEGG" id="sfd:USDA257_c04040"/>
<accession>I3WZE5</accession>
<keyword evidence="4 7" id="KW-0812">Transmembrane</keyword>
<reference evidence="10 11" key="1">
    <citation type="journal article" date="2012" name="J. Bacteriol.">
        <title>Complete genome sequence of the broad-host-range strain Sinorhizobium fredii USDA257.</title>
        <authorList>
            <person name="Schuldes J."/>
            <person name="Rodriguez Orbegoso M."/>
            <person name="Schmeisser C."/>
            <person name="Krishnan H.B."/>
            <person name="Daniel R."/>
            <person name="Streit W.R."/>
        </authorList>
    </citation>
    <scope>NUCLEOTIDE SEQUENCE [LARGE SCALE GENOMIC DNA]</scope>
    <source>
        <strain evidence="10 11">USDA 257</strain>
    </source>
</reference>
<evidence type="ECO:0000313" key="11">
    <source>
        <dbReference type="Proteomes" id="UP000006180"/>
    </source>
</evidence>
<dbReference type="Proteomes" id="UP000006180">
    <property type="component" value="Chromosome"/>
</dbReference>
<dbReference type="InterPro" id="IPR049177">
    <property type="entry name" value="MgtC_SapB_SrpB_YhiD_N"/>
</dbReference>
<dbReference type="InterPro" id="IPR003416">
    <property type="entry name" value="MgtC/SapB/SrpB/YhiD_fam"/>
</dbReference>
<dbReference type="HOGENOM" id="CLU_939742_0_0_5"/>
<keyword evidence="3" id="KW-1003">Cell membrane</keyword>
<feature type="domain" description="MgtC/SapB/SrpB/YhiD N-terminal" evidence="9">
    <location>
        <begin position="133"/>
        <end position="262"/>
    </location>
</feature>
<dbReference type="EMBL" id="CP003563">
    <property type="protein sequence ID" value="AFL49001.1"/>
    <property type="molecule type" value="Genomic_DNA"/>
</dbReference>
<evidence type="ECO:0000256" key="2">
    <source>
        <dbReference type="ARBA" id="ARBA00009298"/>
    </source>
</evidence>